<evidence type="ECO:0000313" key="6">
    <source>
        <dbReference type="Proteomes" id="UP000235914"/>
    </source>
</evidence>
<accession>A0AAP8T8R5</accession>
<evidence type="ECO:0000256" key="4">
    <source>
        <dbReference type="RuleBase" id="RU003939"/>
    </source>
</evidence>
<dbReference type="GO" id="GO:0030261">
    <property type="term" value="P:chromosome condensation"/>
    <property type="evidence" value="ECO:0007669"/>
    <property type="project" value="UniProtKB-KW"/>
</dbReference>
<dbReference type="InterPro" id="IPR010992">
    <property type="entry name" value="IHF-like_DNA-bd_dom_sf"/>
</dbReference>
<dbReference type="PANTHER" id="PTHR33175">
    <property type="entry name" value="DNA-BINDING PROTEIN HU"/>
    <property type="match status" value="1"/>
</dbReference>
<dbReference type="Proteomes" id="UP000235914">
    <property type="component" value="Unassembled WGS sequence"/>
</dbReference>
<dbReference type="GO" id="GO:0030527">
    <property type="term" value="F:structural constituent of chromatin"/>
    <property type="evidence" value="ECO:0007669"/>
    <property type="project" value="InterPro"/>
</dbReference>
<dbReference type="GO" id="GO:0005829">
    <property type="term" value="C:cytosol"/>
    <property type="evidence" value="ECO:0007669"/>
    <property type="project" value="TreeGrafter"/>
</dbReference>
<dbReference type="GO" id="GO:0003677">
    <property type="term" value="F:DNA binding"/>
    <property type="evidence" value="ECO:0007669"/>
    <property type="project" value="UniProtKB-KW"/>
</dbReference>
<comment type="caution">
    <text evidence="5">The sequence shown here is derived from an EMBL/GenBank/DDBJ whole genome shotgun (WGS) entry which is preliminary data.</text>
</comment>
<sequence length="90" mass="10617">MNKTQFIRELQRELGKDVTSRQAEHALNAVLETIARSVRRRSLVKFRGFGTFCVKRRRARIVRHPENGGRLLVHESKTMKFRPSSLLWKE</sequence>
<keyword evidence="3 5" id="KW-0238">DNA-binding</keyword>
<proteinExistence type="inferred from homology"/>
<dbReference type="EMBL" id="PJKN01000006">
    <property type="protein sequence ID" value="PNC54062.1"/>
    <property type="molecule type" value="Genomic_DNA"/>
</dbReference>
<dbReference type="Pfam" id="PF00216">
    <property type="entry name" value="Bac_DNA_binding"/>
    <property type="match status" value="1"/>
</dbReference>
<gene>
    <name evidence="5" type="ORF">CXU09_10730</name>
</gene>
<dbReference type="Gene3D" id="4.10.520.10">
    <property type="entry name" value="IHF-like DNA-binding proteins"/>
    <property type="match status" value="1"/>
</dbReference>
<protein>
    <submittedName>
        <fullName evidence="5">HU family DNA-binding protein</fullName>
    </submittedName>
</protein>
<name>A0AAP8T8R5_9BACT</name>
<keyword evidence="2" id="KW-0226">DNA condensation</keyword>
<comment type="similarity">
    <text evidence="1 4">Belongs to the bacterial histone-like protein family.</text>
</comment>
<dbReference type="InterPro" id="IPR000119">
    <property type="entry name" value="Hist_DNA-bd"/>
</dbReference>
<dbReference type="PANTHER" id="PTHR33175:SF3">
    <property type="entry name" value="DNA-BINDING PROTEIN HU-BETA"/>
    <property type="match status" value="1"/>
</dbReference>
<dbReference type="SUPFAM" id="SSF47729">
    <property type="entry name" value="IHF-like DNA-binding proteins"/>
    <property type="match status" value="1"/>
</dbReference>
<evidence type="ECO:0000256" key="2">
    <source>
        <dbReference type="ARBA" id="ARBA00023067"/>
    </source>
</evidence>
<dbReference type="RefSeq" id="WP_102736056.1">
    <property type="nucleotide sequence ID" value="NZ_CP025824.1"/>
</dbReference>
<dbReference type="SMART" id="SM00411">
    <property type="entry name" value="BHL"/>
    <property type="match status" value="1"/>
</dbReference>
<reference evidence="5 6" key="1">
    <citation type="journal article" date="2017" name="BMC Genomics">
        <title>Genome sequencing of 39 Akkermansia muciniphila isolates reveals its population structure, genomic and functional diverisity, and global distribution in mammalian gut microbiotas.</title>
        <authorList>
            <person name="Guo X."/>
            <person name="Li S."/>
            <person name="Zhang J."/>
            <person name="Wu F."/>
            <person name="Li X."/>
            <person name="Wu D."/>
            <person name="Zhang M."/>
            <person name="Ou Z."/>
            <person name="Jie Z."/>
            <person name="Yan Q."/>
            <person name="Li P."/>
            <person name="Yi J."/>
            <person name="Peng Y."/>
        </authorList>
    </citation>
    <scope>NUCLEOTIDE SEQUENCE [LARGE SCALE GENOMIC DNA]</scope>
    <source>
        <strain evidence="5 6">GP43</strain>
    </source>
</reference>
<organism evidence="5 6">
    <name type="scientific">Akkermansia muciniphila</name>
    <dbReference type="NCBI Taxonomy" id="239935"/>
    <lineage>
        <taxon>Bacteria</taxon>
        <taxon>Pseudomonadati</taxon>
        <taxon>Verrucomicrobiota</taxon>
        <taxon>Verrucomicrobiia</taxon>
        <taxon>Verrucomicrobiales</taxon>
        <taxon>Akkermansiaceae</taxon>
        <taxon>Akkermansia</taxon>
    </lineage>
</organism>
<evidence type="ECO:0000256" key="1">
    <source>
        <dbReference type="ARBA" id="ARBA00010529"/>
    </source>
</evidence>
<evidence type="ECO:0000256" key="3">
    <source>
        <dbReference type="ARBA" id="ARBA00023125"/>
    </source>
</evidence>
<evidence type="ECO:0000313" key="5">
    <source>
        <dbReference type="EMBL" id="PNC54062.1"/>
    </source>
</evidence>
<dbReference type="AlphaFoldDB" id="A0AAP8T8R5"/>